<protein>
    <submittedName>
        <fullName evidence="1">Uncharacterized protein</fullName>
    </submittedName>
</protein>
<dbReference type="EMBL" id="CP063056">
    <property type="protein sequence ID" value="QPB42865.1"/>
    <property type="molecule type" value="Genomic_DNA"/>
</dbReference>
<gene>
    <name evidence="1" type="ORF">IHV77_01695</name>
</gene>
<name>A0ABX6UXN8_9PAST</name>
<keyword evidence="2" id="KW-1185">Reference proteome</keyword>
<organism evidence="1 2">
    <name type="scientific">Rodentibacter haemolyticus</name>
    <dbReference type="NCBI Taxonomy" id="2778911"/>
    <lineage>
        <taxon>Bacteria</taxon>
        <taxon>Pseudomonadati</taxon>
        <taxon>Pseudomonadota</taxon>
        <taxon>Gammaproteobacteria</taxon>
        <taxon>Pasteurellales</taxon>
        <taxon>Pasteurellaceae</taxon>
        <taxon>Rodentibacter</taxon>
    </lineage>
</organism>
<reference evidence="1 2" key="1">
    <citation type="submission" date="2020-10" db="EMBL/GenBank/DDBJ databases">
        <title>Genome Sequencing of Rodentibacter spp. strain DSM111151.</title>
        <authorList>
            <person name="Benga L."/>
            <person name="Lautwein T."/>
        </authorList>
    </citation>
    <scope>NUCLEOTIDE SEQUENCE [LARGE SCALE GENOMIC DNA]</scope>
    <source>
        <strain evidence="1 2">DSM 111151</strain>
    </source>
</reference>
<evidence type="ECO:0000313" key="2">
    <source>
        <dbReference type="Proteomes" id="UP000663069"/>
    </source>
</evidence>
<evidence type="ECO:0000313" key="1">
    <source>
        <dbReference type="EMBL" id="QPB42865.1"/>
    </source>
</evidence>
<sequence>MTTTYLPLPTLSRTTYEDVIESIYLLSVYSADLMDLRDYLHQRTQSSSDWADILYRLNTDISVALKKSTQDIAYLDTVDAFNVVEKYDVNDSAIPWYFWGMPYICRSVLNRTHPLVKLYDKYQYLFVDIVESGGCTLYIPRKLF</sequence>
<proteinExistence type="predicted"/>
<dbReference type="Proteomes" id="UP000663069">
    <property type="component" value="Chromosome"/>
</dbReference>
<dbReference type="RefSeq" id="WP_194812442.1">
    <property type="nucleotide sequence ID" value="NZ_CP063056.1"/>
</dbReference>
<accession>A0ABX6UXN8</accession>